<accession>A0A1I8M1T7</accession>
<dbReference type="EnsemblMetazoa" id="MDOA000372-RB">
    <property type="protein sequence ID" value="MDOA000372-PB"/>
    <property type="gene ID" value="MDOA000372"/>
</dbReference>
<dbReference type="FunFam" id="2.40.10.10:FF:000025">
    <property type="entry name" value="serine proteases 1/2"/>
    <property type="match status" value="2"/>
</dbReference>
<keyword evidence="7" id="KW-1015">Disulfide bond</keyword>
<dbReference type="CDD" id="cd00190">
    <property type="entry name" value="Tryp_SPc"/>
    <property type="match status" value="2"/>
</dbReference>
<feature type="domain" description="Peptidase S1" evidence="8">
    <location>
        <begin position="511"/>
        <end position="743"/>
    </location>
</feature>
<dbReference type="PROSITE" id="PS00135">
    <property type="entry name" value="TRYPSIN_SER"/>
    <property type="match status" value="2"/>
</dbReference>
<dbReference type="PROSITE" id="PS00134">
    <property type="entry name" value="TRYPSIN_HIS"/>
    <property type="match status" value="2"/>
</dbReference>
<dbReference type="InterPro" id="IPR033116">
    <property type="entry name" value="TRYPSIN_SER"/>
</dbReference>
<organism evidence="9">
    <name type="scientific">Musca domestica</name>
    <name type="common">House fly</name>
    <dbReference type="NCBI Taxonomy" id="7370"/>
    <lineage>
        <taxon>Eukaryota</taxon>
        <taxon>Metazoa</taxon>
        <taxon>Ecdysozoa</taxon>
        <taxon>Arthropoda</taxon>
        <taxon>Hexapoda</taxon>
        <taxon>Insecta</taxon>
        <taxon>Pterygota</taxon>
        <taxon>Neoptera</taxon>
        <taxon>Endopterygota</taxon>
        <taxon>Diptera</taxon>
        <taxon>Brachycera</taxon>
        <taxon>Muscomorpha</taxon>
        <taxon>Muscoidea</taxon>
        <taxon>Muscidae</taxon>
        <taxon>Musca</taxon>
    </lineage>
</organism>
<evidence type="ECO:0000256" key="7">
    <source>
        <dbReference type="ARBA" id="ARBA00023157"/>
    </source>
</evidence>
<proteinExistence type="inferred from homology"/>
<evidence type="ECO:0000256" key="4">
    <source>
        <dbReference type="ARBA" id="ARBA00022801"/>
    </source>
</evidence>
<evidence type="ECO:0000256" key="3">
    <source>
        <dbReference type="ARBA" id="ARBA00022729"/>
    </source>
</evidence>
<reference evidence="9" key="1">
    <citation type="submission" date="2020-05" db="UniProtKB">
        <authorList>
            <consortium name="EnsemblMetazoa"/>
        </authorList>
    </citation>
    <scope>IDENTIFICATION</scope>
    <source>
        <strain evidence="9">Aabys</strain>
    </source>
</reference>
<dbReference type="PANTHER" id="PTHR24276:SF98">
    <property type="entry name" value="FI18310P1-RELATED"/>
    <property type="match status" value="1"/>
</dbReference>
<dbReference type="eggNOG" id="KOG3627">
    <property type="taxonomic scope" value="Eukaryota"/>
</dbReference>
<dbReference type="InterPro" id="IPR050430">
    <property type="entry name" value="Peptidase_S1"/>
</dbReference>
<keyword evidence="3" id="KW-0732">Signal</keyword>
<sequence length="746" mass="76695">MKFLVIFALALATASAFDLRAENMESRSVVMPVVESEGRITNGNTASVGQFPYQVGLSLKISALSSSWCGGSLIGSQWVLTAAHCTDGISSVTVYLGATVRTSAEVTHTVSSSNIIIHSGWNSKTLKNDISLIKIPSVSYTSRIQAVKLPAIASSYSTYAGDYAIASGWGKISDSATSVTNNLQWARMQIITNTVCAATYGTSIVTSSNICVSTPGGVSTCNGDSGGPLVLESSKVQVGLTSFGSSAGCAKGYPAAFTRVTSYLDWINQFTSYQICRSTHLVSDTSVGLDPIQVAGDTSEGSWVTLGATGSSTEGSQTNLDLGGFQNQWAARVTVAGRNTTGGGDANVRGGNNGGTIGGGTDSVGDDLHAGPLQVVGDTGGRVGDTAPTGGDGVVTGIGGVRAGNGGQFNGLDAAGVGDRGDLDQGDVVLQGICIPARVDDDVALGNGVGDFSGGTNGGTQLTHRYSEQLYSYSSTMKFLIIFALALVAVSAEEIYQRDIVVPVIEGEGRITNGNTATVGQFPYQVGLSLKVSALSSAWCGGSLIGNRWVLTAAHCTDGIQSVTVYLGATVRTSAEVTHTVAKSDIIIHSGWNSRTLKNDISLIKIPSVSYTSRIQAVKLPAIASSYSTYAGDYAIASGWGKISDSASGVTNNLQWARMQIITNTVCAATYGTSIVTASNICVSTPGGVSTCNGDSGGPLVLESSKVQVGLTSFGSSAGCAKGYPAAFTRVTSYLDWIKSNTGIAY</sequence>
<dbReference type="VEuPathDB" id="VectorBase:MDOMA2_008933"/>
<dbReference type="VEuPathDB" id="VectorBase:MDOA000372"/>
<evidence type="ECO:0000313" key="9">
    <source>
        <dbReference type="EnsemblMetazoa" id="MDOA000372-PB"/>
    </source>
</evidence>
<dbReference type="InterPro" id="IPR018114">
    <property type="entry name" value="TRYPSIN_HIS"/>
</dbReference>
<dbReference type="InterPro" id="IPR001254">
    <property type="entry name" value="Trypsin_dom"/>
</dbReference>
<dbReference type="VEuPathDB" id="VectorBase:MDOMA2_020287"/>
<dbReference type="PANTHER" id="PTHR24276">
    <property type="entry name" value="POLYSERASE-RELATED"/>
    <property type="match status" value="1"/>
</dbReference>
<evidence type="ECO:0000256" key="2">
    <source>
        <dbReference type="ARBA" id="ARBA00022670"/>
    </source>
</evidence>
<keyword evidence="5" id="KW-0720">Serine protease</keyword>
<dbReference type="GO" id="GO:0004252">
    <property type="term" value="F:serine-type endopeptidase activity"/>
    <property type="evidence" value="ECO:0007669"/>
    <property type="project" value="InterPro"/>
</dbReference>
<feature type="domain" description="Peptidase S1" evidence="8">
    <location>
        <begin position="40"/>
        <end position="272"/>
    </location>
</feature>
<evidence type="ECO:0000256" key="6">
    <source>
        <dbReference type="ARBA" id="ARBA00023145"/>
    </source>
</evidence>
<keyword evidence="4" id="KW-0378">Hydrolase</keyword>
<keyword evidence="2" id="KW-0645">Protease</keyword>
<protein>
    <recommendedName>
        <fullName evidence="8">Peptidase S1 domain-containing protein</fullName>
    </recommendedName>
</protein>
<dbReference type="FunFam" id="2.40.10.10:FF:000073">
    <property type="entry name" value="Trypsin alpha"/>
    <property type="match status" value="2"/>
</dbReference>
<dbReference type="GO" id="GO:0006508">
    <property type="term" value="P:proteolysis"/>
    <property type="evidence" value="ECO:0007669"/>
    <property type="project" value="UniProtKB-KW"/>
</dbReference>
<evidence type="ECO:0000256" key="5">
    <source>
        <dbReference type="ARBA" id="ARBA00022825"/>
    </source>
</evidence>
<dbReference type="SMART" id="SM00020">
    <property type="entry name" value="Tryp_SPc"/>
    <property type="match status" value="2"/>
</dbReference>
<dbReference type="PROSITE" id="PS50240">
    <property type="entry name" value="TRYPSIN_DOM"/>
    <property type="match status" value="2"/>
</dbReference>
<dbReference type="Pfam" id="PF00089">
    <property type="entry name" value="Trypsin"/>
    <property type="match status" value="2"/>
</dbReference>
<evidence type="ECO:0000259" key="8">
    <source>
        <dbReference type="PROSITE" id="PS50240"/>
    </source>
</evidence>
<dbReference type="InterPro" id="IPR001314">
    <property type="entry name" value="Peptidase_S1A"/>
</dbReference>
<dbReference type="InterPro" id="IPR043504">
    <property type="entry name" value="Peptidase_S1_PA_chymotrypsin"/>
</dbReference>
<dbReference type="InterPro" id="IPR009003">
    <property type="entry name" value="Peptidase_S1_PA"/>
</dbReference>
<dbReference type="AlphaFoldDB" id="A0A1I8M1T7"/>
<dbReference type="Gene3D" id="2.40.10.10">
    <property type="entry name" value="Trypsin-like serine proteases"/>
    <property type="match status" value="4"/>
</dbReference>
<name>A0A1I8M1T7_MUSDO</name>
<comment type="similarity">
    <text evidence="1">Belongs to the peptidase S1 family.</text>
</comment>
<dbReference type="PRINTS" id="PR00722">
    <property type="entry name" value="CHYMOTRYPSIN"/>
</dbReference>
<dbReference type="SUPFAM" id="SSF50494">
    <property type="entry name" value="Trypsin-like serine proteases"/>
    <property type="match status" value="2"/>
</dbReference>
<evidence type="ECO:0000256" key="1">
    <source>
        <dbReference type="ARBA" id="ARBA00007664"/>
    </source>
</evidence>
<keyword evidence="6" id="KW-0865">Zymogen</keyword>